<sequence>MDATARTHITLLPRGLFPALGRSFMRQWHRAALASPHVVFLVAVDRSANGAVAGFLLGSTNHDAHTRAVLGNRRSLALLVLQGALSLMMRPALLLRFARSRAVPWTKRILGNTRPVAIPDGAAPRVAVLSDLAVDGTLRGQGTGAALVNEFAAQCRRAGASSAELVIFSDNSSAARFYEHLGWTAVSELATRDQGKVRLYRTQLDARS</sequence>
<dbReference type="InterPro" id="IPR000182">
    <property type="entry name" value="GNAT_dom"/>
</dbReference>
<dbReference type="EMBL" id="JACYWE010000010">
    <property type="protein sequence ID" value="MBD8507744.1"/>
    <property type="molecule type" value="Genomic_DNA"/>
</dbReference>
<evidence type="ECO:0000313" key="2">
    <source>
        <dbReference type="EMBL" id="MBD8507744.1"/>
    </source>
</evidence>
<dbReference type="RefSeq" id="WP_192040204.1">
    <property type="nucleotide sequence ID" value="NZ_JACYWE010000010.1"/>
</dbReference>
<gene>
    <name evidence="2" type="ORF">HT102_14745</name>
</gene>
<proteinExistence type="predicted"/>
<evidence type="ECO:0000259" key="1">
    <source>
        <dbReference type="PROSITE" id="PS51186"/>
    </source>
</evidence>
<dbReference type="AlphaFoldDB" id="A0A927JEA2"/>
<name>A0A927JEA2_9ACTN</name>
<feature type="domain" description="N-acetyltransferase" evidence="1">
    <location>
        <begin position="124"/>
        <end position="204"/>
    </location>
</feature>
<protein>
    <submittedName>
        <fullName evidence="2">GNAT family N-acetyltransferase</fullName>
    </submittedName>
</protein>
<comment type="caution">
    <text evidence="2">The sequence shown here is derived from an EMBL/GenBank/DDBJ whole genome shotgun (WGS) entry which is preliminary data.</text>
</comment>
<dbReference type="PANTHER" id="PTHR43072">
    <property type="entry name" value="N-ACETYLTRANSFERASE"/>
    <property type="match status" value="1"/>
</dbReference>
<accession>A0A927JEA2</accession>
<dbReference type="GO" id="GO:0016747">
    <property type="term" value="F:acyltransferase activity, transferring groups other than amino-acyl groups"/>
    <property type="evidence" value="ECO:0007669"/>
    <property type="project" value="InterPro"/>
</dbReference>
<reference evidence="2" key="1">
    <citation type="submission" date="2020-09" db="EMBL/GenBank/DDBJ databases">
        <title>Hoyosella lacisalsi sp. nov., a halotolerant actinobacterium isolated from soil of Lake Gudzhirganskoe.</title>
        <authorList>
            <person name="Yang Q."/>
            <person name="Guo P.Y."/>
            <person name="Liu S.W."/>
            <person name="Li F.N."/>
            <person name="Sun C.H."/>
        </authorList>
    </citation>
    <scope>NUCLEOTIDE SEQUENCE</scope>
    <source>
        <strain evidence="2">G463</strain>
    </source>
</reference>
<dbReference type="SUPFAM" id="SSF55729">
    <property type="entry name" value="Acyl-CoA N-acyltransferases (Nat)"/>
    <property type="match status" value="1"/>
</dbReference>
<dbReference type="CDD" id="cd04301">
    <property type="entry name" value="NAT_SF"/>
    <property type="match status" value="1"/>
</dbReference>
<dbReference type="Gene3D" id="3.40.630.30">
    <property type="match status" value="1"/>
</dbReference>
<dbReference type="Proteomes" id="UP000642993">
    <property type="component" value="Unassembled WGS sequence"/>
</dbReference>
<keyword evidence="3" id="KW-1185">Reference proteome</keyword>
<evidence type="ECO:0000313" key="3">
    <source>
        <dbReference type="Proteomes" id="UP000642993"/>
    </source>
</evidence>
<dbReference type="Pfam" id="PF00583">
    <property type="entry name" value="Acetyltransf_1"/>
    <property type="match status" value="1"/>
</dbReference>
<dbReference type="PROSITE" id="PS51186">
    <property type="entry name" value="GNAT"/>
    <property type="match status" value="1"/>
</dbReference>
<dbReference type="InterPro" id="IPR016181">
    <property type="entry name" value="Acyl_CoA_acyltransferase"/>
</dbReference>
<organism evidence="2 3">
    <name type="scientific">Lolliginicoccus lacisalsi</name>
    <dbReference type="NCBI Taxonomy" id="2742202"/>
    <lineage>
        <taxon>Bacteria</taxon>
        <taxon>Bacillati</taxon>
        <taxon>Actinomycetota</taxon>
        <taxon>Actinomycetes</taxon>
        <taxon>Mycobacteriales</taxon>
        <taxon>Hoyosellaceae</taxon>
        <taxon>Lolliginicoccus</taxon>
    </lineage>
</organism>